<accession>A0A8X7C8F9</accession>
<keyword evidence="3" id="KW-1185">Reference proteome</keyword>
<protein>
    <submittedName>
        <fullName evidence="2">Uncharacterized protein</fullName>
    </submittedName>
</protein>
<dbReference type="Proteomes" id="UP000886998">
    <property type="component" value="Unassembled WGS sequence"/>
</dbReference>
<feature type="compositionally biased region" description="Basic and acidic residues" evidence="1">
    <location>
        <begin position="83"/>
        <end position="94"/>
    </location>
</feature>
<dbReference type="AlphaFoldDB" id="A0A8X7C8F9"/>
<comment type="caution">
    <text evidence="2">The sequence shown here is derived from an EMBL/GenBank/DDBJ whole genome shotgun (WGS) entry which is preliminary data.</text>
</comment>
<dbReference type="EMBL" id="BMAV01012848">
    <property type="protein sequence ID" value="GFY59835.1"/>
    <property type="molecule type" value="Genomic_DNA"/>
</dbReference>
<sequence>MLPTQKAFKLPQKKMGLIIFVTQRSPTTFRSGKPNNQLEVLGPTIHLPFVHARQGSQFPGCPQKKEEDPEKKPPFGFPHRGRYPRETRGECNEW</sequence>
<evidence type="ECO:0000313" key="3">
    <source>
        <dbReference type="Proteomes" id="UP000886998"/>
    </source>
</evidence>
<organism evidence="2 3">
    <name type="scientific">Trichonephila inaurata madagascariensis</name>
    <dbReference type="NCBI Taxonomy" id="2747483"/>
    <lineage>
        <taxon>Eukaryota</taxon>
        <taxon>Metazoa</taxon>
        <taxon>Ecdysozoa</taxon>
        <taxon>Arthropoda</taxon>
        <taxon>Chelicerata</taxon>
        <taxon>Arachnida</taxon>
        <taxon>Araneae</taxon>
        <taxon>Araneomorphae</taxon>
        <taxon>Entelegynae</taxon>
        <taxon>Araneoidea</taxon>
        <taxon>Nephilidae</taxon>
        <taxon>Trichonephila</taxon>
        <taxon>Trichonephila inaurata</taxon>
    </lineage>
</organism>
<feature type="compositionally biased region" description="Basic and acidic residues" evidence="1">
    <location>
        <begin position="63"/>
        <end position="73"/>
    </location>
</feature>
<proteinExistence type="predicted"/>
<reference evidence="2" key="1">
    <citation type="submission" date="2020-08" db="EMBL/GenBank/DDBJ databases">
        <title>Multicomponent nature underlies the extraordinary mechanical properties of spider dragline silk.</title>
        <authorList>
            <person name="Kono N."/>
            <person name="Nakamura H."/>
            <person name="Mori M."/>
            <person name="Yoshida Y."/>
            <person name="Ohtoshi R."/>
            <person name="Malay A.D."/>
            <person name="Moran D.A.P."/>
            <person name="Tomita M."/>
            <person name="Numata K."/>
            <person name="Arakawa K."/>
        </authorList>
    </citation>
    <scope>NUCLEOTIDE SEQUENCE</scope>
</reference>
<evidence type="ECO:0000256" key="1">
    <source>
        <dbReference type="SAM" id="MobiDB-lite"/>
    </source>
</evidence>
<name>A0A8X7C8F9_9ARAC</name>
<feature type="region of interest" description="Disordered" evidence="1">
    <location>
        <begin position="54"/>
        <end position="94"/>
    </location>
</feature>
<evidence type="ECO:0000313" key="2">
    <source>
        <dbReference type="EMBL" id="GFY59835.1"/>
    </source>
</evidence>
<gene>
    <name evidence="2" type="ORF">TNIN_411311</name>
</gene>